<keyword evidence="1" id="KW-0732">Signal</keyword>
<keyword evidence="3" id="KW-1185">Reference proteome</keyword>
<dbReference type="EMBL" id="JAVRIF010000001">
    <property type="protein sequence ID" value="MDT0602446.1"/>
    <property type="molecule type" value="Genomic_DNA"/>
</dbReference>
<protein>
    <submittedName>
        <fullName evidence="2">Slp family lipoprotein</fullName>
    </submittedName>
</protein>
<organism evidence="2 3">
    <name type="scientific">Thalassotalea castellviae</name>
    <dbReference type="NCBI Taxonomy" id="3075612"/>
    <lineage>
        <taxon>Bacteria</taxon>
        <taxon>Pseudomonadati</taxon>
        <taxon>Pseudomonadota</taxon>
        <taxon>Gammaproteobacteria</taxon>
        <taxon>Alteromonadales</taxon>
        <taxon>Colwelliaceae</taxon>
        <taxon>Thalassotalea</taxon>
    </lineage>
</organism>
<evidence type="ECO:0000313" key="2">
    <source>
        <dbReference type="EMBL" id="MDT0602446.1"/>
    </source>
</evidence>
<feature type="chain" id="PRO_5045410799" evidence="1">
    <location>
        <begin position="22"/>
        <end position="194"/>
    </location>
</feature>
<proteinExistence type="predicted"/>
<evidence type="ECO:0000313" key="3">
    <source>
        <dbReference type="Proteomes" id="UP001266357"/>
    </source>
</evidence>
<dbReference type="PANTHER" id="PTHR37530">
    <property type="entry name" value="OUTER MEMBRANE PROTEIN SLP"/>
    <property type="match status" value="1"/>
</dbReference>
<dbReference type="PROSITE" id="PS51257">
    <property type="entry name" value="PROKAR_LIPOPROTEIN"/>
    <property type="match status" value="1"/>
</dbReference>
<dbReference type="Pfam" id="PF03843">
    <property type="entry name" value="Slp"/>
    <property type="match status" value="1"/>
</dbReference>
<sequence>MLKKLLVLLSLTIFVSGCVHIPESVRVEDNVALTSFIDVRDNNSAHLGNDARWGGVIAKIENNAENTMLEVVHFQLSSSTRPLQKDQTQGRFKVYYQGFLDPIIYKEGRSITAIGKVAKTEAGKIGEHEYDYPVLKASKIHLWKEIKKIDVKITHQPMWYTPSLWYNPRPRHYSPIFYPVNKNVKKASSTKKSN</sequence>
<reference evidence="2 3" key="1">
    <citation type="submission" date="2023-09" db="EMBL/GenBank/DDBJ databases">
        <authorList>
            <person name="Rey-Velasco X."/>
        </authorList>
    </citation>
    <scope>NUCLEOTIDE SEQUENCE [LARGE SCALE GENOMIC DNA]</scope>
    <source>
        <strain evidence="2 3">W431</strain>
    </source>
</reference>
<dbReference type="InterPro" id="IPR004658">
    <property type="entry name" value="OMP_Slp"/>
</dbReference>
<dbReference type="RefSeq" id="WP_311576694.1">
    <property type="nucleotide sequence ID" value="NZ_JAVRIF010000001.1"/>
</dbReference>
<dbReference type="PANTHER" id="PTHR37530:SF1">
    <property type="entry name" value="OUTER MEMBRANE PROTEIN SLP"/>
    <property type="match status" value="1"/>
</dbReference>
<feature type="signal peptide" evidence="1">
    <location>
        <begin position="1"/>
        <end position="21"/>
    </location>
</feature>
<comment type="caution">
    <text evidence="2">The sequence shown here is derived from an EMBL/GenBank/DDBJ whole genome shotgun (WGS) entry which is preliminary data.</text>
</comment>
<gene>
    <name evidence="2" type="ORF">RM573_02450</name>
</gene>
<accession>A0ABU3A0F4</accession>
<keyword evidence="2" id="KW-0449">Lipoprotein</keyword>
<name>A0ABU3A0F4_9GAMM</name>
<dbReference type="NCBIfam" id="TIGR00752">
    <property type="entry name" value="slp"/>
    <property type="match status" value="1"/>
</dbReference>
<dbReference type="Proteomes" id="UP001266357">
    <property type="component" value="Unassembled WGS sequence"/>
</dbReference>
<evidence type="ECO:0000256" key="1">
    <source>
        <dbReference type="SAM" id="SignalP"/>
    </source>
</evidence>
<dbReference type="PIRSF" id="PIRSF004982">
    <property type="entry name" value="SlP"/>
    <property type="match status" value="1"/>
</dbReference>